<keyword evidence="2" id="KW-1185">Reference proteome</keyword>
<dbReference type="EMBL" id="KV994618">
    <property type="protein sequence ID" value="PIO22554.1"/>
    <property type="molecule type" value="Genomic_DNA"/>
</dbReference>
<feature type="non-terminal residue" evidence="1">
    <location>
        <position position="95"/>
    </location>
</feature>
<evidence type="ECO:0000313" key="2">
    <source>
        <dbReference type="Proteomes" id="UP000228934"/>
    </source>
</evidence>
<accession>A0A2G9R3X3</accession>
<gene>
    <name evidence="1" type="ORF">AB205_0054450</name>
</gene>
<dbReference type="Proteomes" id="UP000228934">
    <property type="component" value="Unassembled WGS sequence"/>
</dbReference>
<name>A0A2G9R3X3_AQUCT</name>
<organism evidence="1 2">
    <name type="scientific">Aquarana catesbeiana</name>
    <name type="common">American bullfrog</name>
    <name type="synonym">Rana catesbeiana</name>
    <dbReference type="NCBI Taxonomy" id="8400"/>
    <lineage>
        <taxon>Eukaryota</taxon>
        <taxon>Metazoa</taxon>
        <taxon>Chordata</taxon>
        <taxon>Craniata</taxon>
        <taxon>Vertebrata</taxon>
        <taxon>Euteleostomi</taxon>
        <taxon>Amphibia</taxon>
        <taxon>Batrachia</taxon>
        <taxon>Anura</taxon>
        <taxon>Neobatrachia</taxon>
        <taxon>Ranoidea</taxon>
        <taxon>Ranidae</taxon>
        <taxon>Aquarana</taxon>
    </lineage>
</organism>
<evidence type="ECO:0000313" key="1">
    <source>
        <dbReference type="EMBL" id="PIO22554.1"/>
    </source>
</evidence>
<reference evidence="2" key="1">
    <citation type="journal article" date="2017" name="Nat. Commun.">
        <title>The North American bullfrog draft genome provides insight into hormonal regulation of long noncoding RNA.</title>
        <authorList>
            <person name="Hammond S.A."/>
            <person name="Warren R.L."/>
            <person name="Vandervalk B.P."/>
            <person name="Kucuk E."/>
            <person name="Khan H."/>
            <person name="Gibb E.A."/>
            <person name="Pandoh P."/>
            <person name="Kirk H."/>
            <person name="Zhao Y."/>
            <person name="Jones M."/>
            <person name="Mungall A.J."/>
            <person name="Coope R."/>
            <person name="Pleasance S."/>
            <person name="Moore R.A."/>
            <person name="Holt R.A."/>
            <person name="Round J.M."/>
            <person name="Ohora S."/>
            <person name="Walle B.V."/>
            <person name="Veldhoen N."/>
            <person name="Helbing C.C."/>
            <person name="Birol I."/>
        </authorList>
    </citation>
    <scope>NUCLEOTIDE SEQUENCE [LARGE SCALE GENOMIC DNA]</scope>
</reference>
<proteinExistence type="predicted"/>
<dbReference type="AlphaFoldDB" id="A0A2G9R3X3"/>
<protein>
    <submittedName>
        <fullName evidence="1">Uncharacterized protein</fullName>
    </submittedName>
</protein>
<sequence length="95" mass="10899">MLSETVSELSTSFVSFTSEETTLWFKKRLYPVLPVIDTEVLNEIPVDVGCGFQTSFIQAVSFVYTDTHDTNKMDIIDHIQNYMKNDQQNRPEGNC</sequence>